<keyword evidence="3" id="KW-1185">Reference proteome</keyword>
<dbReference type="EMBL" id="CP097510">
    <property type="protein sequence ID" value="URE22252.1"/>
    <property type="molecule type" value="Genomic_DNA"/>
</dbReference>
<name>A0A9E7KKK7_9LILI</name>
<protein>
    <submittedName>
        <fullName evidence="2">Uncharacterized protein</fullName>
    </submittedName>
</protein>
<evidence type="ECO:0000256" key="1">
    <source>
        <dbReference type="SAM" id="MobiDB-lite"/>
    </source>
</evidence>
<sequence length="63" mass="7038">MDDMFVTEVVTGPPGRRTRHDYKTTTPFLSTSSSSRRSPVSRPHLSLARLDLPPRPILMASDV</sequence>
<evidence type="ECO:0000313" key="3">
    <source>
        <dbReference type="Proteomes" id="UP001055439"/>
    </source>
</evidence>
<organism evidence="2 3">
    <name type="scientific">Musa troglodytarum</name>
    <name type="common">fe'i banana</name>
    <dbReference type="NCBI Taxonomy" id="320322"/>
    <lineage>
        <taxon>Eukaryota</taxon>
        <taxon>Viridiplantae</taxon>
        <taxon>Streptophyta</taxon>
        <taxon>Embryophyta</taxon>
        <taxon>Tracheophyta</taxon>
        <taxon>Spermatophyta</taxon>
        <taxon>Magnoliopsida</taxon>
        <taxon>Liliopsida</taxon>
        <taxon>Zingiberales</taxon>
        <taxon>Musaceae</taxon>
        <taxon>Musa</taxon>
    </lineage>
</organism>
<feature type="compositionally biased region" description="Low complexity" evidence="1">
    <location>
        <begin position="25"/>
        <end position="44"/>
    </location>
</feature>
<dbReference type="AlphaFoldDB" id="A0A9E7KKK7"/>
<gene>
    <name evidence="2" type="ORF">MUK42_33856</name>
</gene>
<dbReference type="Proteomes" id="UP001055439">
    <property type="component" value="Chromosome 8"/>
</dbReference>
<accession>A0A9E7KKK7</accession>
<evidence type="ECO:0000313" key="2">
    <source>
        <dbReference type="EMBL" id="URE22252.1"/>
    </source>
</evidence>
<proteinExistence type="predicted"/>
<reference evidence="2" key="1">
    <citation type="submission" date="2022-05" db="EMBL/GenBank/DDBJ databases">
        <title>The Musa troglodytarum L. genome provides insights into the mechanism of non-climacteric behaviour and enrichment of carotenoids.</title>
        <authorList>
            <person name="Wang J."/>
        </authorList>
    </citation>
    <scope>NUCLEOTIDE SEQUENCE</scope>
    <source>
        <tissue evidence="2">Leaf</tissue>
    </source>
</reference>
<dbReference type="OrthoDB" id="6036at2759"/>
<feature type="region of interest" description="Disordered" evidence="1">
    <location>
        <begin position="1"/>
        <end position="44"/>
    </location>
</feature>